<dbReference type="AlphaFoldDB" id="T1BM93"/>
<proteinExistence type="predicted"/>
<gene>
    <name evidence="1" type="ORF">B1A_06826</name>
</gene>
<feature type="non-terminal residue" evidence="1">
    <location>
        <position position="40"/>
    </location>
</feature>
<reference evidence="1" key="2">
    <citation type="journal article" date="2014" name="ISME J.">
        <title>Microbial stratification in low pH oxic and suboxic macroscopic growths along an acid mine drainage.</title>
        <authorList>
            <person name="Mendez-Garcia C."/>
            <person name="Mesa V."/>
            <person name="Sprenger R.R."/>
            <person name="Richter M."/>
            <person name="Diez M.S."/>
            <person name="Solano J."/>
            <person name="Bargiela R."/>
            <person name="Golyshina O.V."/>
            <person name="Manteca A."/>
            <person name="Ramos J.L."/>
            <person name="Gallego J.R."/>
            <person name="Llorente I."/>
            <person name="Martins Dos Santos V.A."/>
            <person name="Jensen O.N."/>
            <person name="Pelaez A.I."/>
            <person name="Sanchez J."/>
            <person name="Ferrer M."/>
        </authorList>
    </citation>
    <scope>NUCLEOTIDE SEQUENCE</scope>
</reference>
<name>T1BM93_9ZZZZ</name>
<protein>
    <submittedName>
        <fullName evidence="1">Uncharacterized protein</fullName>
    </submittedName>
</protein>
<reference evidence="1" key="1">
    <citation type="submission" date="2013-08" db="EMBL/GenBank/DDBJ databases">
        <authorList>
            <person name="Mendez C."/>
            <person name="Richter M."/>
            <person name="Ferrer M."/>
            <person name="Sanchez J."/>
        </authorList>
    </citation>
    <scope>NUCLEOTIDE SEQUENCE</scope>
</reference>
<sequence>MTIVGGVLRLSPPEEARGHRMPINLFYASLAKDLKEKAVG</sequence>
<evidence type="ECO:0000313" key="1">
    <source>
        <dbReference type="EMBL" id="EQD69608.1"/>
    </source>
</evidence>
<accession>T1BM93</accession>
<dbReference type="EMBL" id="AUZX01004945">
    <property type="protein sequence ID" value="EQD69608.1"/>
    <property type="molecule type" value="Genomic_DNA"/>
</dbReference>
<organism evidence="1">
    <name type="scientific">mine drainage metagenome</name>
    <dbReference type="NCBI Taxonomy" id="410659"/>
    <lineage>
        <taxon>unclassified sequences</taxon>
        <taxon>metagenomes</taxon>
        <taxon>ecological metagenomes</taxon>
    </lineage>
</organism>
<comment type="caution">
    <text evidence="1">The sequence shown here is derived from an EMBL/GenBank/DDBJ whole genome shotgun (WGS) entry which is preliminary data.</text>
</comment>